<reference evidence="2" key="2">
    <citation type="submission" date="2020-09" db="EMBL/GenBank/DDBJ databases">
        <authorList>
            <person name="Sun Q."/>
            <person name="Kim S."/>
        </authorList>
    </citation>
    <scope>NUCLEOTIDE SEQUENCE</scope>
    <source>
        <strain evidence="2">KCTC 23714</strain>
    </source>
</reference>
<comment type="caution">
    <text evidence="2">The sequence shown here is derived from an EMBL/GenBank/DDBJ whole genome shotgun (WGS) entry which is preliminary data.</text>
</comment>
<accession>A0A918MJH7</accession>
<evidence type="ECO:0000313" key="3">
    <source>
        <dbReference type="Proteomes" id="UP000628984"/>
    </source>
</evidence>
<feature type="transmembrane region" description="Helical" evidence="1">
    <location>
        <begin position="76"/>
        <end position="95"/>
    </location>
</feature>
<reference evidence="2" key="1">
    <citation type="journal article" date="2014" name="Int. J. Syst. Evol. Microbiol.">
        <title>Complete genome sequence of Corynebacterium casei LMG S-19264T (=DSM 44701T), isolated from a smear-ripened cheese.</title>
        <authorList>
            <consortium name="US DOE Joint Genome Institute (JGI-PGF)"/>
            <person name="Walter F."/>
            <person name="Albersmeier A."/>
            <person name="Kalinowski J."/>
            <person name="Ruckert C."/>
        </authorList>
    </citation>
    <scope>NUCLEOTIDE SEQUENCE</scope>
    <source>
        <strain evidence="2">KCTC 23714</strain>
    </source>
</reference>
<evidence type="ECO:0008006" key="4">
    <source>
        <dbReference type="Google" id="ProtNLM"/>
    </source>
</evidence>
<proteinExistence type="predicted"/>
<feature type="transmembrane region" description="Helical" evidence="1">
    <location>
        <begin position="101"/>
        <end position="121"/>
    </location>
</feature>
<dbReference type="RefSeq" id="WP_189633301.1">
    <property type="nucleotide sequence ID" value="NZ_BMYQ01000003.1"/>
</dbReference>
<evidence type="ECO:0000256" key="1">
    <source>
        <dbReference type="SAM" id="Phobius"/>
    </source>
</evidence>
<gene>
    <name evidence="2" type="ORF">GCM10011452_15780</name>
</gene>
<dbReference type="Proteomes" id="UP000628984">
    <property type="component" value="Unassembled WGS sequence"/>
</dbReference>
<dbReference type="AlphaFoldDB" id="A0A918MJH7"/>
<protein>
    <recommendedName>
        <fullName evidence="4">Cytochrome-c oxidase</fullName>
    </recommendedName>
</protein>
<name>A0A918MJH7_9RHOB</name>
<dbReference type="InterPro" id="IPR036927">
    <property type="entry name" value="Cyt_c_oxase-like_su1_sf"/>
</dbReference>
<keyword evidence="1" id="KW-0472">Membrane</keyword>
<feature type="transmembrane region" description="Helical" evidence="1">
    <location>
        <begin position="38"/>
        <end position="55"/>
    </location>
</feature>
<dbReference type="EMBL" id="BMYQ01000003">
    <property type="protein sequence ID" value="GGW27998.1"/>
    <property type="molecule type" value="Genomic_DNA"/>
</dbReference>
<organism evidence="2 3">
    <name type="scientific">Gemmobacter lanyuensis</name>
    <dbReference type="NCBI Taxonomy" id="1054497"/>
    <lineage>
        <taxon>Bacteria</taxon>
        <taxon>Pseudomonadati</taxon>
        <taxon>Pseudomonadota</taxon>
        <taxon>Alphaproteobacteria</taxon>
        <taxon>Rhodobacterales</taxon>
        <taxon>Paracoccaceae</taxon>
        <taxon>Gemmobacter</taxon>
    </lineage>
</organism>
<dbReference type="Gene3D" id="1.20.210.10">
    <property type="entry name" value="Cytochrome c oxidase-like, subunit I domain"/>
    <property type="match status" value="1"/>
</dbReference>
<sequence>MNISRSFLLIGSLYLLVGIGLGSHMGASGDHTLAPVHAHINLLGFVLMTLFGLAYRVMPAMGGGMLPKAHFWLHQAGSLVLLIGLFLMMGGMVAAESIGPVFPLAELSILAGVVCFLVNLWRHA</sequence>
<keyword evidence="3" id="KW-1185">Reference proteome</keyword>
<evidence type="ECO:0000313" key="2">
    <source>
        <dbReference type="EMBL" id="GGW27998.1"/>
    </source>
</evidence>
<keyword evidence="1" id="KW-1133">Transmembrane helix</keyword>
<keyword evidence="1" id="KW-0812">Transmembrane</keyword>